<keyword evidence="3 6" id="KW-0812">Transmembrane</keyword>
<dbReference type="InterPro" id="IPR050833">
    <property type="entry name" value="Poly_Biosynth_Transport"/>
</dbReference>
<feature type="transmembrane region" description="Helical" evidence="6">
    <location>
        <begin position="146"/>
        <end position="165"/>
    </location>
</feature>
<feature type="transmembrane region" description="Helical" evidence="6">
    <location>
        <begin position="31"/>
        <end position="51"/>
    </location>
</feature>
<dbReference type="GO" id="GO:0005886">
    <property type="term" value="C:plasma membrane"/>
    <property type="evidence" value="ECO:0007669"/>
    <property type="project" value="UniProtKB-SubCell"/>
</dbReference>
<feature type="transmembrane region" description="Helical" evidence="6">
    <location>
        <begin position="391"/>
        <end position="410"/>
    </location>
</feature>
<dbReference type="Pfam" id="PF01943">
    <property type="entry name" value="Polysacc_synt"/>
    <property type="match status" value="1"/>
</dbReference>
<feature type="transmembrane region" description="Helical" evidence="6">
    <location>
        <begin position="244"/>
        <end position="264"/>
    </location>
</feature>
<accession>A0A563U1Z7</accession>
<keyword evidence="8" id="KW-1185">Reference proteome</keyword>
<comment type="subcellular location">
    <subcellularLocation>
        <location evidence="1">Cell membrane</location>
        <topology evidence="1">Multi-pass membrane protein</topology>
    </subcellularLocation>
</comment>
<evidence type="ECO:0000313" key="8">
    <source>
        <dbReference type="Proteomes" id="UP000320042"/>
    </source>
</evidence>
<feature type="transmembrane region" description="Helical" evidence="6">
    <location>
        <begin position="177"/>
        <end position="196"/>
    </location>
</feature>
<protein>
    <submittedName>
        <fullName evidence="7">Oligosaccharide flippase family protein</fullName>
    </submittedName>
</protein>
<name>A0A563U1Z7_9SPHI</name>
<evidence type="ECO:0000256" key="5">
    <source>
        <dbReference type="ARBA" id="ARBA00023136"/>
    </source>
</evidence>
<evidence type="ECO:0000256" key="3">
    <source>
        <dbReference type="ARBA" id="ARBA00022692"/>
    </source>
</evidence>
<feature type="transmembrane region" description="Helical" evidence="6">
    <location>
        <begin position="57"/>
        <end position="77"/>
    </location>
</feature>
<dbReference type="Proteomes" id="UP000320042">
    <property type="component" value="Unassembled WGS sequence"/>
</dbReference>
<dbReference type="RefSeq" id="WP_146383183.1">
    <property type="nucleotide sequence ID" value="NZ_VOEJ01000009.1"/>
</dbReference>
<organism evidence="7 8">
    <name type="scientific">Mucilaginibacter pallidiroseus</name>
    <dbReference type="NCBI Taxonomy" id="2599295"/>
    <lineage>
        <taxon>Bacteria</taxon>
        <taxon>Pseudomonadati</taxon>
        <taxon>Bacteroidota</taxon>
        <taxon>Sphingobacteriia</taxon>
        <taxon>Sphingobacteriales</taxon>
        <taxon>Sphingobacteriaceae</taxon>
        <taxon>Mucilaginibacter</taxon>
    </lineage>
</organism>
<evidence type="ECO:0000313" key="7">
    <source>
        <dbReference type="EMBL" id="TWR25212.1"/>
    </source>
</evidence>
<evidence type="ECO:0000256" key="1">
    <source>
        <dbReference type="ARBA" id="ARBA00004651"/>
    </source>
</evidence>
<sequence>MLKAIHTNILHFFTRGHQRSVKAKMNVLQSVLLKVVSVGISMVLIPLTINYVNATQFGVWLTLSSIITWALMFDMGLGNGLKNKLTQAITLGNYEQARSYVSSTYAMLIAIAAALFVVIYTVNPFINWAAILNVGANDADWNKLVLLVFCFFCVQFVAQLINTVLTANQAPAKVAMLNVIGQVFTLVAILMLMRIYPGSLVALVVVMGGIPLLVSLIASFWYYKGEFHYIAPSFKLANKTYAREMLGAGGLFFFLQINALVLYETDNIVITQIFGPQEVTTFNVVYKLFSVVLMFFVVIITPFWSACTEAFIKDDYAWIKRALAKINKLWLALCVCSVALLVISPWVYKIWLKQAVTIPFALSLSMCIQMITLIWQAIHVQLLNGIGKIKLQFYVGIVGSLANIPLSIFLGKSIGIAGVPLSNTIIFIVMGIVFSIQTRKIINKTATGIFNA</sequence>
<dbReference type="EMBL" id="VOEJ01000009">
    <property type="protein sequence ID" value="TWR25212.1"/>
    <property type="molecule type" value="Genomic_DNA"/>
</dbReference>
<feature type="transmembrane region" description="Helical" evidence="6">
    <location>
        <begin position="202"/>
        <end position="223"/>
    </location>
</feature>
<feature type="transmembrane region" description="Helical" evidence="6">
    <location>
        <begin position="284"/>
        <end position="308"/>
    </location>
</feature>
<keyword evidence="2" id="KW-1003">Cell membrane</keyword>
<evidence type="ECO:0000256" key="2">
    <source>
        <dbReference type="ARBA" id="ARBA00022475"/>
    </source>
</evidence>
<feature type="transmembrane region" description="Helical" evidence="6">
    <location>
        <begin position="360"/>
        <end position="379"/>
    </location>
</feature>
<keyword evidence="5 6" id="KW-0472">Membrane</keyword>
<proteinExistence type="predicted"/>
<reference evidence="7 8" key="1">
    <citation type="submission" date="2019-07" db="EMBL/GenBank/DDBJ databases">
        <authorList>
            <person name="Kim J."/>
        </authorList>
    </citation>
    <scope>NUCLEOTIDE SEQUENCE [LARGE SCALE GENOMIC DNA]</scope>
    <source>
        <strain evidence="8">dk17</strain>
    </source>
</reference>
<feature type="transmembrane region" description="Helical" evidence="6">
    <location>
        <begin position="329"/>
        <end position="348"/>
    </location>
</feature>
<evidence type="ECO:0000256" key="4">
    <source>
        <dbReference type="ARBA" id="ARBA00022989"/>
    </source>
</evidence>
<dbReference type="AlphaFoldDB" id="A0A563U1Z7"/>
<keyword evidence="4 6" id="KW-1133">Transmembrane helix</keyword>
<dbReference type="InterPro" id="IPR002797">
    <property type="entry name" value="Polysacc_synth"/>
</dbReference>
<comment type="caution">
    <text evidence="7">The sequence shown here is derived from an EMBL/GenBank/DDBJ whole genome shotgun (WGS) entry which is preliminary data.</text>
</comment>
<gene>
    <name evidence="7" type="ORF">FPZ43_17225</name>
</gene>
<dbReference type="PANTHER" id="PTHR30250">
    <property type="entry name" value="PST FAMILY PREDICTED COLANIC ACID TRANSPORTER"/>
    <property type="match status" value="1"/>
</dbReference>
<dbReference type="OrthoDB" id="512217at2"/>
<evidence type="ECO:0000256" key="6">
    <source>
        <dbReference type="SAM" id="Phobius"/>
    </source>
</evidence>
<feature type="transmembrane region" description="Helical" evidence="6">
    <location>
        <begin position="105"/>
        <end position="126"/>
    </location>
</feature>
<dbReference type="PANTHER" id="PTHR30250:SF11">
    <property type="entry name" value="O-ANTIGEN TRANSPORTER-RELATED"/>
    <property type="match status" value="1"/>
</dbReference>
<feature type="transmembrane region" description="Helical" evidence="6">
    <location>
        <begin position="416"/>
        <end position="436"/>
    </location>
</feature>